<organism evidence="2 3">
    <name type="scientific">Aquisphaera giovannonii</name>
    <dbReference type="NCBI Taxonomy" id="406548"/>
    <lineage>
        <taxon>Bacteria</taxon>
        <taxon>Pseudomonadati</taxon>
        <taxon>Planctomycetota</taxon>
        <taxon>Planctomycetia</taxon>
        <taxon>Isosphaerales</taxon>
        <taxon>Isosphaeraceae</taxon>
        <taxon>Aquisphaera</taxon>
    </lineage>
</organism>
<dbReference type="InterPro" id="IPR012902">
    <property type="entry name" value="N_methyl_site"/>
</dbReference>
<gene>
    <name evidence="2" type="ORF">OJF2_67180</name>
</gene>
<dbReference type="NCBIfam" id="TIGR02532">
    <property type="entry name" value="IV_pilin_GFxxxE"/>
    <property type="match status" value="1"/>
</dbReference>
<dbReference type="SUPFAM" id="SSF54523">
    <property type="entry name" value="Pili subunits"/>
    <property type="match status" value="1"/>
</dbReference>
<dbReference type="Pfam" id="PF07963">
    <property type="entry name" value="N_methyl"/>
    <property type="match status" value="1"/>
</dbReference>
<dbReference type="NCBIfam" id="TIGR04294">
    <property type="entry name" value="pre_pil_HX9DG"/>
    <property type="match status" value="1"/>
</dbReference>
<dbReference type="InterPro" id="IPR011453">
    <property type="entry name" value="DUF1559"/>
</dbReference>
<dbReference type="InterPro" id="IPR045584">
    <property type="entry name" value="Pilin-like"/>
</dbReference>
<dbReference type="Gene3D" id="3.30.700.10">
    <property type="entry name" value="Glycoprotein, Type 4 Pilin"/>
    <property type="match status" value="1"/>
</dbReference>
<sequence>MRHANRPRPGFTLIELLVVIAIIAVLIALLLPAVQSAREAARRAQCTNNMKQLGLALANYESSTGSLPMGDSNDWYPEWGQHWVGHGVFLSMSQAFEQGQIYNATNFSTPFFRDEQRTVFAYAVGTLWCPSDPTVMEKFDIPDGNYVSGSHPYYVNYTSYTANCGTWFQGTRNYPDYIYSAGPNPTRVAQMNGLFWNCSSVKLASITDGTSNTIAFGEHAHGLLKDEYNDNYDLSYERRYWHWWCDGGFGDTMFTTMFPMNPQKKLQDGTWADSNNGGVSAYISSASSFHPGGCNYAFVDGSVRFLKDSIDSWALNPATGQPNGLSIDGNGLYILAPGMRFGVYQALSTRNGGEVVSADTY</sequence>
<dbReference type="PANTHER" id="PTHR30093">
    <property type="entry name" value="GENERAL SECRETION PATHWAY PROTEIN G"/>
    <property type="match status" value="1"/>
</dbReference>
<dbReference type="Pfam" id="PF07596">
    <property type="entry name" value="SBP_bac_10"/>
    <property type="match status" value="1"/>
</dbReference>
<dbReference type="Proteomes" id="UP000324233">
    <property type="component" value="Chromosome"/>
</dbReference>
<dbReference type="KEGG" id="agv:OJF2_67180"/>
<dbReference type="InterPro" id="IPR027558">
    <property type="entry name" value="Pre_pil_HX9DG_C"/>
</dbReference>
<name>A0A5B9WDZ2_9BACT</name>
<dbReference type="OrthoDB" id="268102at2"/>
<accession>A0A5B9WDZ2</accession>
<reference evidence="2 3" key="1">
    <citation type="submission" date="2019-08" db="EMBL/GenBank/DDBJ databases">
        <title>Deep-cultivation of Planctomycetes and their phenomic and genomic characterization uncovers novel biology.</title>
        <authorList>
            <person name="Wiegand S."/>
            <person name="Jogler M."/>
            <person name="Boedeker C."/>
            <person name="Pinto D."/>
            <person name="Vollmers J."/>
            <person name="Rivas-Marin E."/>
            <person name="Kohn T."/>
            <person name="Peeters S.H."/>
            <person name="Heuer A."/>
            <person name="Rast P."/>
            <person name="Oberbeckmann S."/>
            <person name="Bunk B."/>
            <person name="Jeske O."/>
            <person name="Meyerdierks A."/>
            <person name="Storesund J.E."/>
            <person name="Kallscheuer N."/>
            <person name="Luecker S."/>
            <person name="Lage O.M."/>
            <person name="Pohl T."/>
            <person name="Merkel B.J."/>
            <person name="Hornburger P."/>
            <person name="Mueller R.-W."/>
            <person name="Bruemmer F."/>
            <person name="Labrenz M."/>
            <person name="Spormann A.M."/>
            <person name="Op den Camp H."/>
            <person name="Overmann J."/>
            <person name="Amann R."/>
            <person name="Jetten M.S.M."/>
            <person name="Mascher T."/>
            <person name="Medema M.H."/>
            <person name="Devos D.P."/>
            <person name="Kaster A.-K."/>
            <person name="Ovreas L."/>
            <person name="Rohde M."/>
            <person name="Galperin M.Y."/>
            <person name="Jogler C."/>
        </authorList>
    </citation>
    <scope>NUCLEOTIDE SEQUENCE [LARGE SCALE GENOMIC DNA]</scope>
    <source>
        <strain evidence="2 3">OJF2</strain>
    </source>
</reference>
<evidence type="ECO:0000313" key="2">
    <source>
        <dbReference type="EMBL" id="QEH38120.1"/>
    </source>
</evidence>
<feature type="domain" description="DUF1559" evidence="1">
    <location>
        <begin position="35"/>
        <end position="311"/>
    </location>
</feature>
<protein>
    <submittedName>
        <fullName evidence="2">Putative major pilin subunit</fullName>
    </submittedName>
</protein>
<evidence type="ECO:0000259" key="1">
    <source>
        <dbReference type="Pfam" id="PF07596"/>
    </source>
</evidence>
<dbReference type="EMBL" id="CP042997">
    <property type="protein sequence ID" value="QEH38120.1"/>
    <property type="molecule type" value="Genomic_DNA"/>
</dbReference>
<dbReference type="RefSeq" id="WP_148597597.1">
    <property type="nucleotide sequence ID" value="NZ_CP042997.1"/>
</dbReference>
<dbReference type="PANTHER" id="PTHR30093:SF2">
    <property type="entry name" value="TYPE II SECRETION SYSTEM PROTEIN H"/>
    <property type="match status" value="1"/>
</dbReference>
<keyword evidence="3" id="KW-1185">Reference proteome</keyword>
<evidence type="ECO:0000313" key="3">
    <source>
        <dbReference type="Proteomes" id="UP000324233"/>
    </source>
</evidence>
<dbReference type="AlphaFoldDB" id="A0A5B9WDZ2"/>
<proteinExistence type="predicted"/>